<evidence type="ECO:0000313" key="7">
    <source>
        <dbReference type="EMBL" id="MBB4639767.1"/>
    </source>
</evidence>
<dbReference type="Pfam" id="PF02609">
    <property type="entry name" value="Exonuc_VII_S"/>
    <property type="match status" value="1"/>
</dbReference>
<dbReference type="GO" id="GO:0005829">
    <property type="term" value="C:cytosol"/>
    <property type="evidence" value="ECO:0007669"/>
    <property type="project" value="TreeGrafter"/>
</dbReference>
<keyword evidence="3 6" id="KW-0540">Nuclease</keyword>
<dbReference type="HAMAP" id="MF_00337">
    <property type="entry name" value="Exonuc_7_S"/>
    <property type="match status" value="1"/>
</dbReference>
<dbReference type="EMBL" id="JACHOV010000001">
    <property type="protein sequence ID" value="MBB4639767.1"/>
    <property type="molecule type" value="Genomic_DNA"/>
</dbReference>
<dbReference type="Proteomes" id="UP000575068">
    <property type="component" value="Unassembled WGS sequence"/>
</dbReference>
<dbReference type="SUPFAM" id="SSF116842">
    <property type="entry name" value="XseB-like"/>
    <property type="match status" value="1"/>
</dbReference>
<dbReference type="GO" id="GO:0006308">
    <property type="term" value="P:DNA catabolic process"/>
    <property type="evidence" value="ECO:0007669"/>
    <property type="project" value="UniProtKB-UniRule"/>
</dbReference>
<proteinExistence type="inferred from homology"/>
<accession>A0A840HQ66</accession>
<keyword evidence="4 6" id="KW-0378">Hydrolase</keyword>
<dbReference type="InterPro" id="IPR003761">
    <property type="entry name" value="Exonuc_VII_S"/>
</dbReference>
<dbReference type="AlphaFoldDB" id="A0A840HQ66"/>
<comment type="subcellular location">
    <subcellularLocation>
        <location evidence="6">Cytoplasm</location>
    </subcellularLocation>
</comment>
<comment type="caution">
    <text evidence="7">The sequence shown here is derived from an EMBL/GenBank/DDBJ whole genome shotgun (WGS) entry which is preliminary data.</text>
</comment>
<evidence type="ECO:0000256" key="3">
    <source>
        <dbReference type="ARBA" id="ARBA00022722"/>
    </source>
</evidence>
<comment type="function">
    <text evidence="6">Bidirectionally degrades single-stranded DNA into large acid-insoluble oligonucleotides, which are then degraded further into small acid-soluble oligonucleotides.</text>
</comment>
<dbReference type="PANTHER" id="PTHR34137:SF1">
    <property type="entry name" value="EXODEOXYRIBONUCLEASE 7 SMALL SUBUNIT"/>
    <property type="match status" value="1"/>
</dbReference>
<protein>
    <recommendedName>
        <fullName evidence="6">Exodeoxyribonuclease 7 small subunit</fullName>
        <ecNumber evidence="6">3.1.11.6</ecNumber>
    </recommendedName>
    <alternativeName>
        <fullName evidence="6">Exodeoxyribonuclease VII small subunit</fullName>
        <shortName evidence="6">Exonuclease VII small subunit</shortName>
    </alternativeName>
</protein>
<reference evidence="7 8" key="1">
    <citation type="submission" date="2020-08" db="EMBL/GenBank/DDBJ databases">
        <title>Genomic Encyclopedia of Type Strains, Phase IV (KMG-IV): sequencing the most valuable type-strain genomes for metagenomic binning, comparative biology and taxonomic classification.</title>
        <authorList>
            <person name="Goeker M."/>
        </authorList>
    </citation>
    <scope>NUCLEOTIDE SEQUENCE [LARGE SCALE GENOMIC DNA]</scope>
    <source>
        <strain evidence="7 8">DSM 7465</strain>
    </source>
</reference>
<evidence type="ECO:0000256" key="5">
    <source>
        <dbReference type="ARBA" id="ARBA00022839"/>
    </source>
</evidence>
<comment type="similarity">
    <text evidence="1 6">Belongs to the XseB family.</text>
</comment>
<dbReference type="GO" id="GO:0009318">
    <property type="term" value="C:exodeoxyribonuclease VII complex"/>
    <property type="evidence" value="ECO:0007669"/>
    <property type="project" value="UniProtKB-UniRule"/>
</dbReference>
<dbReference type="Gene3D" id="1.10.287.1040">
    <property type="entry name" value="Exonuclease VII, small subunit"/>
    <property type="match status" value="1"/>
</dbReference>
<dbReference type="EC" id="3.1.11.6" evidence="6"/>
<dbReference type="InterPro" id="IPR037004">
    <property type="entry name" value="Exonuc_VII_ssu_sf"/>
</dbReference>
<evidence type="ECO:0000256" key="6">
    <source>
        <dbReference type="HAMAP-Rule" id="MF_00337"/>
    </source>
</evidence>
<evidence type="ECO:0000256" key="2">
    <source>
        <dbReference type="ARBA" id="ARBA00022490"/>
    </source>
</evidence>
<gene>
    <name evidence="6" type="primary">xseB</name>
    <name evidence="7" type="ORF">HNQ99_000047</name>
</gene>
<dbReference type="NCBIfam" id="NF002139">
    <property type="entry name" value="PRK00977.1-3"/>
    <property type="match status" value="1"/>
</dbReference>
<dbReference type="NCBIfam" id="TIGR01280">
    <property type="entry name" value="xseB"/>
    <property type="match status" value="1"/>
</dbReference>
<evidence type="ECO:0000256" key="4">
    <source>
        <dbReference type="ARBA" id="ARBA00022801"/>
    </source>
</evidence>
<keyword evidence="5 6" id="KW-0269">Exonuclease</keyword>
<dbReference type="GO" id="GO:0008855">
    <property type="term" value="F:exodeoxyribonuclease VII activity"/>
    <property type="evidence" value="ECO:0007669"/>
    <property type="project" value="UniProtKB-UniRule"/>
</dbReference>
<keyword evidence="2 6" id="KW-0963">Cytoplasm</keyword>
<dbReference type="PANTHER" id="PTHR34137">
    <property type="entry name" value="EXODEOXYRIBONUCLEASE 7 SMALL SUBUNIT"/>
    <property type="match status" value="1"/>
</dbReference>
<dbReference type="RefSeq" id="WP_184473645.1">
    <property type="nucleotide sequence ID" value="NZ_JACHOV010000001.1"/>
</dbReference>
<keyword evidence="8" id="KW-1185">Reference proteome</keyword>
<organism evidence="7 8">
    <name type="scientific">Rhizorhapis suberifaciens</name>
    <name type="common">corky root of lettuce</name>
    <dbReference type="NCBI Taxonomy" id="13656"/>
    <lineage>
        <taxon>Bacteria</taxon>
        <taxon>Pseudomonadati</taxon>
        <taxon>Pseudomonadota</taxon>
        <taxon>Alphaproteobacteria</taxon>
        <taxon>Sphingomonadales</taxon>
        <taxon>Sphingomonadaceae</taxon>
        <taxon>Rhizorhapis</taxon>
    </lineage>
</organism>
<name>A0A840HQ66_9SPHN</name>
<sequence>MSEETDFSSLSFEDALKRLEAIVQQLESGDVPLDQSITLYAEGDKLRAQCLKRLADAQARIDKITLGNDGGVTGIEPFEAD</sequence>
<evidence type="ECO:0000256" key="1">
    <source>
        <dbReference type="ARBA" id="ARBA00009998"/>
    </source>
</evidence>
<evidence type="ECO:0000313" key="8">
    <source>
        <dbReference type="Proteomes" id="UP000575068"/>
    </source>
</evidence>
<comment type="subunit">
    <text evidence="6">Heterooligomer composed of large and small subunits.</text>
</comment>
<comment type="catalytic activity">
    <reaction evidence="6">
        <text>Exonucleolytic cleavage in either 5'- to 3'- or 3'- to 5'-direction to yield nucleoside 5'-phosphates.</text>
        <dbReference type="EC" id="3.1.11.6"/>
    </reaction>
</comment>